<proteinExistence type="predicted"/>
<feature type="domain" description="Surface-adhesin protein E-like" evidence="2">
    <location>
        <begin position="48"/>
        <end position="155"/>
    </location>
</feature>
<accession>A0A6G9IEC7</accession>
<feature type="signal peptide" evidence="1">
    <location>
        <begin position="1"/>
        <end position="19"/>
    </location>
</feature>
<dbReference type="InParanoid" id="A0A6G9IEC7"/>
<dbReference type="EMBL" id="CP050253">
    <property type="protein sequence ID" value="QIQ21940.1"/>
    <property type="molecule type" value="Genomic_DNA"/>
</dbReference>
<protein>
    <recommendedName>
        <fullName evidence="2">Surface-adhesin protein E-like domain-containing protein</fullName>
    </recommendedName>
</protein>
<reference evidence="3 4" key="1">
    <citation type="submission" date="2020-03" db="EMBL/GenBank/DDBJ databases">
        <title>Complete genome sequence of Orbus sp. IPMB12 (BCRC 80908).</title>
        <authorList>
            <person name="Lo W.-S."/>
            <person name="Chang T.-H."/>
            <person name="Kuo C.-H."/>
        </authorList>
    </citation>
    <scope>NUCLEOTIDE SEQUENCE [LARGE SCALE GENOMIC DNA]</scope>
    <source>
        <strain evidence="3 4">IPMB12</strain>
    </source>
</reference>
<dbReference type="Proteomes" id="UP000501168">
    <property type="component" value="Chromosome"/>
</dbReference>
<dbReference type="RefSeq" id="WP_166917227.1">
    <property type="nucleotide sequence ID" value="NZ_CP050253.1"/>
</dbReference>
<sequence>MNKLSFLPLLLLSFGAVSSNVSSVTTSPVLNDPRVPSLFLPMQKSTFGESTTYTYIDRSSVQLHQYNTRIRQFSEIVNYVPGQEIISNNKTQSYQSLVTAYYVNCNKMELGKGTIHAYQDLFGEGQLLYTNDAPKRWEVLDKNTPRYNFFKIACDLPLNNKK</sequence>
<organism evidence="3 4">
    <name type="scientific">Zophobihabitans entericus</name>
    <dbReference type="NCBI Taxonomy" id="1635327"/>
    <lineage>
        <taxon>Bacteria</taxon>
        <taxon>Pseudomonadati</taxon>
        <taxon>Pseudomonadota</taxon>
        <taxon>Gammaproteobacteria</taxon>
        <taxon>Orbales</taxon>
        <taxon>Orbaceae</taxon>
        <taxon>Zophobihabitans</taxon>
    </lineage>
</organism>
<dbReference type="InterPro" id="IPR043088">
    <property type="entry name" value="Adhesin_E"/>
</dbReference>
<evidence type="ECO:0000313" key="4">
    <source>
        <dbReference type="Proteomes" id="UP000501168"/>
    </source>
</evidence>
<evidence type="ECO:0000313" key="3">
    <source>
        <dbReference type="EMBL" id="QIQ21940.1"/>
    </source>
</evidence>
<evidence type="ECO:0000256" key="1">
    <source>
        <dbReference type="SAM" id="SignalP"/>
    </source>
</evidence>
<dbReference type="KEGG" id="orb:IPMB12_09765"/>
<dbReference type="InterPro" id="IPR031939">
    <property type="entry name" value="Adhesin_E-like"/>
</dbReference>
<dbReference type="AlphaFoldDB" id="A0A6G9IEC7"/>
<gene>
    <name evidence="3" type="ORF">IPMB12_09765</name>
</gene>
<name>A0A6G9IEC7_9GAMM</name>
<feature type="chain" id="PRO_5026271945" description="Surface-adhesin protein E-like domain-containing protein" evidence="1">
    <location>
        <begin position="20"/>
        <end position="162"/>
    </location>
</feature>
<evidence type="ECO:0000259" key="2">
    <source>
        <dbReference type="Pfam" id="PF16747"/>
    </source>
</evidence>
<keyword evidence="1" id="KW-0732">Signal</keyword>
<dbReference type="Gene3D" id="2.40.128.710">
    <property type="entry name" value="Surface-adhesin protein E"/>
    <property type="match status" value="1"/>
</dbReference>
<keyword evidence="4" id="KW-1185">Reference proteome</keyword>
<dbReference type="Pfam" id="PF16747">
    <property type="entry name" value="Adhesin_E"/>
    <property type="match status" value="1"/>
</dbReference>